<reference evidence="3" key="2">
    <citation type="submission" date="2013-04" db="EMBL/GenBank/DDBJ databases">
        <title>Genomic mechanisms accounting for the adaptation to parasitism in nematode-trapping fungi.</title>
        <authorList>
            <person name="Ahren D.G."/>
        </authorList>
    </citation>
    <scope>NUCLEOTIDE SEQUENCE [LARGE SCALE GENOMIC DNA]</scope>
    <source>
        <strain evidence="3">CBS 200.50</strain>
    </source>
</reference>
<evidence type="ECO:0000313" key="2">
    <source>
        <dbReference type="EMBL" id="EPS38866.1"/>
    </source>
</evidence>
<reference evidence="2 3" key="1">
    <citation type="journal article" date="2013" name="PLoS Genet.">
        <title>Genomic mechanisms accounting for the adaptation to parasitism in nematode-trapping fungi.</title>
        <authorList>
            <person name="Meerupati T."/>
            <person name="Andersson K.M."/>
            <person name="Friman E."/>
            <person name="Kumar D."/>
            <person name="Tunlid A."/>
            <person name="Ahren D."/>
        </authorList>
    </citation>
    <scope>NUCLEOTIDE SEQUENCE [LARGE SCALE GENOMIC DNA]</scope>
    <source>
        <strain evidence="2 3">CBS 200.50</strain>
    </source>
</reference>
<dbReference type="EMBL" id="AQGS01000522">
    <property type="protein sequence ID" value="EPS38866.1"/>
    <property type="molecule type" value="Genomic_DNA"/>
</dbReference>
<dbReference type="PANTHER" id="PTHR40781:SF1">
    <property type="match status" value="1"/>
</dbReference>
<dbReference type="OrthoDB" id="88561at2759"/>
<organism evidence="2 3">
    <name type="scientific">Dactylellina haptotyla (strain CBS 200.50)</name>
    <name type="common">Nematode-trapping fungus</name>
    <name type="synonym">Monacrosporium haptotylum</name>
    <dbReference type="NCBI Taxonomy" id="1284197"/>
    <lineage>
        <taxon>Eukaryota</taxon>
        <taxon>Fungi</taxon>
        <taxon>Dikarya</taxon>
        <taxon>Ascomycota</taxon>
        <taxon>Pezizomycotina</taxon>
        <taxon>Orbiliomycetes</taxon>
        <taxon>Orbiliales</taxon>
        <taxon>Orbiliaceae</taxon>
        <taxon>Dactylellina</taxon>
    </lineage>
</organism>
<name>S8ACR9_DACHA</name>
<dbReference type="Proteomes" id="UP000015100">
    <property type="component" value="Unassembled WGS sequence"/>
</dbReference>
<dbReference type="AlphaFoldDB" id="S8ACR9"/>
<accession>S8ACR9</accession>
<protein>
    <recommendedName>
        <fullName evidence="1">DUF7587 domain-containing protein</fullName>
    </recommendedName>
</protein>
<dbReference type="HOGENOM" id="CLU_1618976_0_0_1"/>
<dbReference type="PANTHER" id="PTHR40781">
    <property type="match status" value="1"/>
</dbReference>
<comment type="caution">
    <text evidence="2">The sequence shown here is derived from an EMBL/GenBank/DDBJ whole genome shotgun (WGS) entry which is preliminary data.</text>
</comment>
<evidence type="ECO:0000259" key="1">
    <source>
        <dbReference type="Pfam" id="PF24494"/>
    </source>
</evidence>
<keyword evidence="3" id="KW-1185">Reference proteome</keyword>
<proteinExistence type="predicted"/>
<evidence type="ECO:0000313" key="3">
    <source>
        <dbReference type="Proteomes" id="UP000015100"/>
    </source>
</evidence>
<dbReference type="Pfam" id="PF24494">
    <property type="entry name" value="DUF7587"/>
    <property type="match status" value="1"/>
</dbReference>
<sequence>MSPNNFPDFSIHPSQCPYPLYRIHLQSHSSTVYEERNGFTCAADTGNINICNYTDMYGSLHNHLDWSSESPSHLISMFGTKSRAIRWARKYLVKNPGEEALIMEIDPFNITNSFGRRLPILRAGEIVKECPEFLPYWVEESYVNDEYLALYRIPGEAIMNVSPVLPWEFQIGGN</sequence>
<dbReference type="STRING" id="1284197.S8ACR9"/>
<dbReference type="InterPro" id="IPR056009">
    <property type="entry name" value="DUF7587"/>
</dbReference>
<dbReference type="OMA" id="FECCADG"/>
<gene>
    <name evidence="2" type="ORF">H072_7349</name>
</gene>
<feature type="domain" description="DUF7587" evidence="1">
    <location>
        <begin position="17"/>
        <end position="161"/>
    </location>
</feature>